<feature type="signal peptide" evidence="2">
    <location>
        <begin position="1"/>
        <end position="26"/>
    </location>
</feature>
<dbReference type="PANTHER" id="PTHR30290:SF62">
    <property type="entry name" value="OLIGOPEPTIDE ABC TRANSPORTER, PERIPLASMIC OLIGOPEPTIDE-BINDING PROTEIN"/>
    <property type="match status" value="1"/>
</dbReference>
<evidence type="ECO:0000313" key="4">
    <source>
        <dbReference type="EMBL" id="NYH87010.1"/>
    </source>
</evidence>
<dbReference type="InterPro" id="IPR000914">
    <property type="entry name" value="SBP_5_dom"/>
</dbReference>
<gene>
    <name evidence="4" type="ORF">FHR37_005861</name>
    <name evidence="5" type="ORF">SAMN05421678_11455</name>
</gene>
<dbReference type="RefSeq" id="WP_092886424.1">
    <property type="nucleotide sequence ID" value="NZ_FOOI01000014.1"/>
</dbReference>
<dbReference type="Proteomes" id="UP000199052">
    <property type="component" value="Unassembled WGS sequence"/>
</dbReference>
<evidence type="ECO:0000313" key="7">
    <source>
        <dbReference type="Proteomes" id="UP000533017"/>
    </source>
</evidence>
<reference evidence="4 7" key="2">
    <citation type="submission" date="2020-07" db="EMBL/GenBank/DDBJ databases">
        <title>Sequencing the genomes of 1000 actinobacteria strains.</title>
        <authorList>
            <person name="Klenk H.-P."/>
        </authorList>
    </citation>
    <scope>NUCLEOTIDE SEQUENCE [LARGE SCALE GENOMIC DNA]</scope>
    <source>
        <strain evidence="4 7">DSM 45117</strain>
    </source>
</reference>
<dbReference type="STRING" id="504797.SAMN05421678_11455"/>
<dbReference type="CDD" id="cd08500">
    <property type="entry name" value="PBP2_NikA_DppA_OppA_like_4"/>
    <property type="match status" value="1"/>
</dbReference>
<dbReference type="Proteomes" id="UP000533017">
    <property type="component" value="Unassembled WGS sequence"/>
</dbReference>
<feature type="domain" description="Solute-binding protein family 5" evidence="3">
    <location>
        <begin position="151"/>
        <end position="557"/>
    </location>
</feature>
<feature type="region of interest" description="Disordered" evidence="1">
    <location>
        <begin position="30"/>
        <end position="69"/>
    </location>
</feature>
<evidence type="ECO:0000259" key="3">
    <source>
        <dbReference type="Pfam" id="PF00496"/>
    </source>
</evidence>
<dbReference type="GO" id="GO:1904680">
    <property type="term" value="F:peptide transmembrane transporter activity"/>
    <property type="evidence" value="ECO:0007669"/>
    <property type="project" value="TreeGrafter"/>
</dbReference>
<proteinExistence type="predicted"/>
<feature type="chain" id="PRO_5038872580" evidence="2">
    <location>
        <begin position="27"/>
        <end position="723"/>
    </location>
</feature>
<dbReference type="PANTHER" id="PTHR30290">
    <property type="entry name" value="PERIPLASMIC BINDING COMPONENT OF ABC TRANSPORTER"/>
    <property type="match status" value="1"/>
</dbReference>
<feature type="compositionally biased region" description="Gly residues" evidence="1">
    <location>
        <begin position="33"/>
        <end position="47"/>
    </location>
</feature>
<evidence type="ECO:0000313" key="5">
    <source>
        <dbReference type="EMBL" id="SFH24067.1"/>
    </source>
</evidence>
<dbReference type="AlphaFoldDB" id="A0A1I2YFA9"/>
<protein>
    <submittedName>
        <fullName evidence="5">Peptide/nickel transport system substrate-binding protein</fullName>
    </submittedName>
</protein>
<dbReference type="OrthoDB" id="9764591at2"/>
<dbReference type="EMBL" id="JACBZA010000001">
    <property type="protein sequence ID" value="NYH87010.1"/>
    <property type="molecule type" value="Genomic_DNA"/>
</dbReference>
<dbReference type="SUPFAM" id="SSF53850">
    <property type="entry name" value="Periplasmic binding protein-like II"/>
    <property type="match status" value="1"/>
</dbReference>
<sequence>MTPDSNPPNRLARRTFLLASATAAVATLSACSSGGGKDGAGGTGGRGGGKDGAKAAATGRASRKGSVIKPLQPPAKFAEAPELAAKVKAGSLPAVAERLPDSPYVVPHRWVTPGKYGGNLRMPTTDPAGASNKEYMYGHSPLRWLNDGRDVGPGLVQEWDSNADASEWTFHFRKGLRWSDGNPWTTADIMFWWQDMVLNKDHSEQPPDEAKGADGTLVKMTAPDPYTLVLRYTTPAPLTPFHLARWVNGNVGPSWMAPKHYLSKYHPRYNPKVGADWAAAGGKFDRLRDYGTNPDCPTMNGWKVRSYREGRTAVWERNPYYWCVDTAGNQLPYLDTITMVVSQEPEVTKLQLQQGKLDHAHGPFLSLTLGDVSGLKQTQKRTGLEVLLWDGGSGTGSIFFFNYDYKDDKLRPLIREPKFRQALSHAFNRADARKAIYFNTGELTTGTYSPKAIDLTGSAQAKNAYAGWRDSYVRHDPEKAKKILDDLGVVDRDGDGLRELPDGGKLVIRLDYPGGTSPEHIHKNALLERDWKAIGIAVKQNPVAPDAFSIKWQAGELMTTTAWENGGGIHEILVEPQVLIPLAGFADWWAPLHANYHAIRNTPDAAKVKNTDPYARKPPSVEPEKGGPIAKLWELHDRAKVEPDALRRYRLVWEMVKVHVSDGPFFIGPVANTPVPILAHKDLRNVPRRENLALNGFAGPWSHPTPAVYDPETWHWTNPDQHA</sequence>
<name>A0A1I2YFA9_9ACTN</name>
<keyword evidence="7" id="KW-1185">Reference proteome</keyword>
<evidence type="ECO:0000256" key="1">
    <source>
        <dbReference type="SAM" id="MobiDB-lite"/>
    </source>
</evidence>
<accession>A0A1I2YFA9</accession>
<dbReference type="InterPro" id="IPR039424">
    <property type="entry name" value="SBP_5"/>
</dbReference>
<dbReference type="EMBL" id="FOOI01000014">
    <property type="protein sequence ID" value="SFH24067.1"/>
    <property type="molecule type" value="Genomic_DNA"/>
</dbReference>
<evidence type="ECO:0000256" key="2">
    <source>
        <dbReference type="SAM" id="SignalP"/>
    </source>
</evidence>
<dbReference type="Pfam" id="PF00496">
    <property type="entry name" value="SBP_bac_5"/>
    <property type="match status" value="1"/>
</dbReference>
<reference evidence="5 6" key="1">
    <citation type="submission" date="2016-10" db="EMBL/GenBank/DDBJ databases">
        <authorList>
            <person name="de Groot N.N."/>
        </authorList>
    </citation>
    <scope>NUCLEOTIDE SEQUENCE [LARGE SCALE GENOMIC DNA]</scope>
    <source>
        <strain evidence="5 6">CPCC 202808</strain>
    </source>
</reference>
<evidence type="ECO:0000313" key="6">
    <source>
        <dbReference type="Proteomes" id="UP000199052"/>
    </source>
</evidence>
<dbReference type="Gene3D" id="3.40.190.10">
    <property type="entry name" value="Periplasmic binding protein-like II"/>
    <property type="match status" value="1"/>
</dbReference>
<dbReference type="Gene3D" id="3.10.105.10">
    <property type="entry name" value="Dipeptide-binding Protein, Domain 3"/>
    <property type="match status" value="1"/>
</dbReference>
<dbReference type="PROSITE" id="PS51318">
    <property type="entry name" value="TAT"/>
    <property type="match status" value="1"/>
</dbReference>
<keyword evidence="2" id="KW-0732">Signal</keyword>
<dbReference type="GO" id="GO:0015833">
    <property type="term" value="P:peptide transport"/>
    <property type="evidence" value="ECO:0007669"/>
    <property type="project" value="TreeGrafter"/>
</dbReference>
<organism evidence="5 6">
    <name type="scientific">Actinopolymorpha cephalotaxi</name>
    <dbReference type="NCBI Taxonomy" id="504797"/>
    <lineage>
        <taxon>Bacteria</taxon>
        <taxon>Bacillati</taxon>
        <taxon>Actinomycetota</taxon>
        <taxon>Actinomycetes</taxon>
        <taxon>Propionibacteriales</taxon>
        <taxon>Actinopolymorphaceae</taxon>
        <taxon>Actinopolymorpha</taxon>
    </lineage>
</organism>
<dbReference type="InterPro" id="IPR006311">
    <property type="entry name" value="TAT_signal"/>
</dbReference>